<reference evidence="3" key="1">
    <citation type="journal article" date="2019" name="Int. J. Syst. Evol. Microbiol.">
        <title>The Global Catalogue of Microorganisms (GCM) 10K type strain sequencing project: providing services to taxonomists for standard genome sequencing and annotation.</title>
        <authorList>
            <consortium name="The Broad Institute Genomics Platform"/>
            <consortium name="The Broad Institute Genome Sequencing Center for Infectious Disease"/>
            <person name="Wu L."/>
            <person name="Ma J."/>
        </authorList>
    </citation>
    <scope>NUCLEOTIDE SEQUENCE [LARGE SCALE GENOMIC DNA]</scope>
    <source>
        <strain evidence="3">JCM 17925</strain>
    </source>
</reference>
<dbReference type="Proteomes" id="UP001500936">
    <property type="component" value="Unassembled WGS sequence"/>
</dbReference>
<keyword evidence="1" id="KW-0812">Transmembrane</keyword>
<dbReference type="EMBL" id="BAABHB010000003">
    <property type="protein sequence ID" value="GAA4403973.1"/>
    <property type="molecule type" value="Genomic_DNA"/>
</dbReference>
<keyword evidence="1" id="KW-0472">Membrane</keyword>
<feature type="transmembrane region" description="Helical" evidence="1">
    <location>
        <begin position="12"/>
        <end position="29"/>
    </location>
</feature>
<gene>
    <name evidence="2" type="ORF">GCM10023187_20570</name>
</gene>
<feature type="transmembrane region" description="Helical" evidence="1">
    <location>
        <begin position="204"/>
        <end position="222"/>
    </location>
</feature>
<feature type="transmembrane region" description="Helical" evidence="1">
    <location>
        <begin position="251"/>
        <end position="270"/>
    </location>
</feature>
<feature type="transmembrane region" description="Helical" evidence="1">
    <location>
        <begin position="166"/>
        <end position="192"/>
    </location>
</feature>
<accession>A0ABP8KC02</accession>
<evidence type="ECO:0008006" key="4">
    <source>
        <dbReference type="Google" id="ProtNLM"/>
    </source>
</evidence>
<keyword evidence="3" id="KW-1185">Reference proteome</keyword>
<proteinExistence type="predicted"/>
<keyword evidence="1" id="KW-1133">Transmembrane helix</keyword>
<evidence type="ECO:0000256" key="1">
    <source>
        <dbReference type="SAM" id="Phobius"/>
    </source>
</evidence>
<organism evidence="2 3">
    <name type="scientific">Nibrella viscosa</name>
    <dbReference type="NCBI Taxonomy" id="1084524"/>
    <lineage>
        <taxon>Bacteria</taxon>
        <taxon>Pseudomonadati</taxon>
        <taxon>Bacteroidota</taxon>
        <taxon>Cytophagia</taxon>
        <taxon>Cytophagales</taxon>
        <taxon>Spirosomataceae</taxon>
        <taxon>Nibrella</taxon>
    </lineage>
</organism>
<name>A0ABP8KC02_9BACT</name>
<dbReference type="RefSeq" id="WP_345266668.1">
    <property type="nucleotide sequence ID" value="NZ_BAABHB010000003.1"/>
</dbReference>
<feature type="transmembrane region" description="Helical" evidence="1">
    <location>
        <begin position="122"/>
        <end position="146"/>
    </location>
</feature>
<feature type="transmembrane region" description="Helical" evidence="1">
    <location>
        <begin position="307"/>
        <end position="324"/>
    </location>
</feature>
<evidence type="ECO:0000313" key="3">
    <source>
        <dbReference type="Proteomes" id="UP001500936"/>
    </source>
</evidence>
<comment type="caution">
    <text evidence="2">The sequence shown here is derived from an EMBL/GenBank/DDBJ whole genome shotgun (WGS) entry which is preliminary data.</text>
</comment>
<sequence>MLSFFRSYAPYQYISLIVLLGLIRLPFLLNPLPMLIPELNWMLVGEQMNQGYMLYRDIWDSVSPLSAIIYRLIDTLFGRSQFIYHAAATVVSVFQIMYFNYVMNVNDIYPDRNFWPGLVYTLFLNLSFDCTTLSPVLISTTFLLLAFGTLVKQMVRQGATDEVFEIGFYISLAALSYLPSALFILWAAISLLLYTGATFRQHSLSLFGFFFPFLLLLLYYYLNNGLDDLNRNLIASVFRVRQYGLSDFRTLFASLFIPLSLSVLGFLSLFQARGRYVNFQQRCQQIMMLWFLTNVLTIVLMPYLAPMQFLSFIPAMAFFTVHYFTNARKHWLAELTFTGFFLVMLVIFYQGAFQLLPGLNFGTLSNLQVKPSELPDNIQNRKILVIGDDLSAYRYNRPATPYLNWGLAKYDLRNLDNYDAVIDVYDHFRRDPPEYIIDQQNIIDKLFQRAPALAEQYQKTGNTGVYRRVDSR</sequence>
<feature type="transmembrane region" description="Helical" evidence="1">
    <location>
        <begin position="331"/>
        <end position="349"/>
    </location>
</feature>
<feature type="transmembrane region" description="Helical" evidence="1">
    <location>
        <begin position="282"/>
        <end position="301"/>
    </location>
</feature>
<protein>
    <recommendedName>
        <fullName evidence="4">Dolichyl-phosphate-mannose-protein mannosyltransferase</fullName>
    </recommendedName>
</protein>
<evidence type="ECO:0000313" key="2">
    <source>
        <dbReference type="EMBL" id="GAA4403973.1"/>
    </source>
</evidence>
<feature type="transmembrane region" description="Helical" evidence="1">
    <location>
        <begin position="82"/>
        <end position="101"/>
    </location>
</feature>